<sequence>MSKNKKEVSRESQLVNSADQEYLKLESYYNIGSNSCAMCLILDPQFKLTWLTQHDLLQEDDRNSDTEQIDHKDEALKHLREVYAEYCSEFAIKISQDPQVSETSSVTGALGQKARVAWHSGIKSSLGRLQKDKRDKVE</sequence>
<reference evidence="1" key="1">
    <citation type="submission" date="2021-03" db="EMBL/GenBank/DDBJ databases">
        <title>Draft genome sequence of rust myrtle Austropuccinia psidii MF-1, a brazilian biotype.</title>
        <authorList>
            <person name="Quecine M.C."/>
            <person name="Pachon D.M.R."/>
            <person name="Bonatelli M.L."/>
            <person name="Correr F.H."/>
            <person name="Franceschini L.M."/>
            <person name="Leite T.F."/>
            <person name="Margarido G.R.A."/>
            <person name="Almeida C.A."/>
            <person name="Ferrarezi J.A."/>
            <person name="Labate C.A."/>
        </authorList>
    </citation>
    <scope>NUCLEOTIDE SEQUENCE</scope>
    <source>
        <strain evidence="1">MF-1</strain>
    </source>
</reference>
<dbReference type="AlphaFoldDB" id="A0A9Q3DG54"/>
<evidence type="ECO:0000313" key="2">
    <source>
        <dbReference type="Proteomes" id="UP000765509"/>
    </source>
</evidence>
<gene>
    <name evidence="1" type="ORF">O181_040135</name>
</gene>
<name>A0A9Q3DG54_9BASI</name>
<keyword evidence="2" id="KW-1185">Reference proteome</keyword>
<accession>A0A9Q3DG54</accession>
<comment type="caution">
    <text evidence="1">The sequence shown here is derived from an EMBL/GenBank/DDBJ whole genome shotgun (WGS) entry which is preliminary data.</text>
</comment>
<evidence type="ECO:0000313" key="1">
    <source>
        <dbReference type="EMBL" id="MBW0500420.1"/>
    </source>
</evidence>
<dbReference type="EMBL" id="AVOT02015806">
    <property type="protein sequence ID" value="MBW0500420.1"/>
    <property type="molecule type" value="Genomic_DNA"/>
</dbReference>
<organism evidence="1 2">
    <name type="scientific">Austropuccinia psidii MF-1</name>
    <dbReference type="NCBI Taxonomy" id="1389203"/>
    <lineage>
        <taxon>Eukaryota</taxon>
        <taxon>Fungi</taxon>
        <taxon>Dikarya</taxon>
        <taxon>Basidiomycota</taxon>
        <taxon>Pucciniomycotina</taxon>
        <taxon>Pucciniomycetes</taxon>
        <taxon>Pucciniales</taxon>
        <taxon>Sphaerophragmiaceae</taxon>
        <taxon>Austropuccinia</taxon>
    </lineage>
</organism>
<proteinExistence type="predicted"/>
<dbReference type="Proteomes" id="UP000765509">
    <property type="component" value="Unassembled WGS sequence"/>
</dbReference>
<protein>
    <submittedName>
        <fullName evidence="1">Uncharacterized protein</fullName>
    </submittedName>
</protein>